<dbReference type="GO" id="GO:0048929">
    <property type="term" value="P:efferent axon development in posterior lateral line nerve"/>
    <property type="evidence" value="ECO:0007669"/>
    <property type="project" value="Ensembl"/>
</dbReference>
<feature type="compositionally biased region" description="Basic and acidic residues" evidence="6">
    <location>
        <begin position="337"/>
        <end position="358"/>
    </location>
</feature>
<dbReference type="EMBL" id="AFYH01022181">
    <property type="status" value="NOT_ANNOTATED_CDS"/>
    <property type="molecule type" value="Genomic_DNA"/>
</dbReference>
<dbReference type="eggNOG" id="ENOG502QPZT">
    <property type="taxonomic scope" value="Eukaryota"/>
</dbReference>
<feature type="region of interest" description="Disordered" evidence="6">
    <location>
        <begin position="52"/>
        <end position="82"/>
    </location>
</feature>
<organism evidence="7 8">
    <name type="scientific">Latimeria chalumnae</name>
    <name type="common">Coelacanth</name>
    <dbReference type="NCBI Taxonomy" id="7897"/>
    <lineage>
        <taxon>Eukaryota</taxon>
        <taxon>Metazoa</taxon>
        <taxon>Chordata</taxon>
        <taxon>Craniata</taxon>
        <taxon>Vertebrata</taxon>
        <taxon>Euteleostomi</taxon>
        <taxon>Coelacanthiformes</taxon>
        <taxon>Coelacanthidae</taxon>
        <taxon>Latimeria</taxon>
    </lineage>
</organism>
<dbReference type="GO" id="GO:0005856">
    <property type="term" value="C:cytoskeleton"/>
    <property type="evidence" value="ECO:0007669"/>
    <property type="project" value="UniProtKB-SubCell"/>
</dbReference>
<protein>
    <recommendedName>
        <fullName evidence="3">KIF-binding protein</fullName>
    </recommendedName>
</protein>
<dbReference type="GeneTree" id="ENSGT00390000013819"/>
<dbReference type="EMBL" id="AFYH01022180">
    <property type="status" value="NOT_ANNOTATED_CDS"/>
    <property type="molecule type" value="Genomic_DNA"/>
</dbReference>
<evidence type="ECO:0000313" key="8">
    <source>
        <dbReference type="Proteomes" id="UP000008672"/>
    </source>
</evidence>
<evidence type="ECO:0000313" key="7">
    <source>
        <dbReference type="Ensembl" id="ENSLACP00000004805.1"/>
    </source>
</evidence>
<name>H3A584_LATCH</name>
<dbReference type="GO" id="GO:0000226">
    <property type="term" value="P:microtubule cytoskeleton organization"/>
    <property type="evidence" value="ECO:0007669"/>
    <property type="project" value="Ensembl"/>
</dbReference>
<dbReference type="FunCoup" id="H3A584">
    <property type="interactions" value="1902"/>
</dbReference>
<dbReference type="Proteomes" id="UP000008672">
    <property type="component" value="Unassembled WGS sequence"/>
</dbReference>
<keyword evidence="8" id="KW-1185">Reference proteome</keyword>
<evidence type="ECO:0000256" key="6">
    <source>
        <dbReference type="SAM" id="MobiDB-lite"/>
    </source>
</evidence>
<dbReference type="EMBL" id="AFYH01022183">
    <property type="status" value="NOT_ANNOTATED_CDS"/>
    <property type="molecule type" value="Genomic_DNA"/>
</dbReference>
<dbReference type="Pfam" id="PF12309">
    <property type="entry name" value="KBP_C"/>
    <property type="match status" value="1"/>
</dbReference>
<evidence type="ECO:0000256" key="2">
    <source>
        <dbReference type="ARBA" id="ARBA00010305"/>
    </source>
</evidence>
<dbReference type="Bgee" id="ENSLACG00000004273">
    <property type="expression patterns" value="Expressed in chordate pharynx and 6 other cell types or tissues"/>
</dbReference>
<proteinExistence type="inferred from homology"/>
<evidence type="ECO:0000256" key="5">
    <source>
        <dbReference type="ARBA" id="ARBA00023212"/>
    </source>
</evidence>
<dbReference type="PANTHER" id="PTHR46321">
    <property type="entry name" value="KIF1-BINDING PROTEIN"/>
    <property type="match status" value="1"/>
</dbReference>
<dbReference type="STRING" id="7897.ENSLACP00000004805"/>
<evidence type="ECO:0000256" key="1">
    <source>
        <dbReference type="ARBA" id="ARBA00004245"/>
    </source>
</evidence>
<reference evidence="8" key="1">
    <citation type="submission" date="2011-08" db="EMBL/GenBank/DDBJ databases">
        <title>The draft genome of Latimeria chalumnae.</title>
        <authorList>
            <person name="Di Palma F."/>
            <person name="Alfoldi J."/>
            <person name="Johnson J."/>
            <person name="Berlin A."/>
            <person name="Gnerre S."/>
            <person name="Jaffe D."/>
            <person name="MacCallum I."/>
            <person name="Young S."/>
            <person name="Walker B.J."/>
            <person name="Lander E."/>
            <person name="Lindblad-Toh K."/>
        </authorList>
    </citation>
    <scope>NUCLEOTIDE SEQUENCE [LARGE SCALE GENOMIC DNA]</scope>
    <source>
        <strain evidence="8">Wild caught</strain>
    </source>
</reference>
<evidence type="ECO:0000256" key="3">
    <source>
        <dbReference type="ARBA" id="ARBA00016840"/>
    </source>
</evidence>
<comment type="similarity">
    <text evidence="2">Belongs to the KIF-binding protein family.</text>
</comment>
<dbReference type="Ensembl" id="ENSLACT00000004846.1">
    <property type="protein sequence ID" value="ENSLACP00000004805.1"/>
    <property type="gene ID" value="ENSLACG00000004273.1"/>
</dbReference>
<dbReference type="AlphaFoldDB" id="H3A584"/>
<keyword evidence="4" id="KW-0963">Cytoplasm</keyword>
<dbReference type="InterPro" id="IPR022083">
    <property type="entry name" value="KBP"/>
</dbReference>
<dbReference type="PANTHER" id="PTHR46321:SF1">
    <property type="entry name" value="KIF-BINDING PROTEIN"/>
    <property type="match status" value="1"/>
</dbReference>
<keyword evidence="5" id="KW-0206">Cytoskeleton</keyword>
<dbReference type="GO" id="GO:0048484">
    <property type="term" value="P:enteric nervous system development"/>
    <property type="evidence" value="ECO:0007669"/>
    <property type="project" value="Ensembl"/>
</dbReference>
<accession>H3A584</accession>
<reference evidence="7" key="2">
    <citation type="submission" date="2025-08" db="UniProtKB">
        <authorList>
            <consortium name="Ensembl"/>
        </authorList>
    </citation>
    <scope>IDENTIFICATION</scope>
</reference>
<dbReference type="OMA" id="ICRECWY"/>
<reference evidence="7" key="3">
    <citation type="submission" date="2025-09" db="UniProtKB">
        <authorList>
            <consortium name="Ensembl"/>
        </authorList>
    </citation>
    <scope>IDENTIFICATION</scope>
</reference>
<sequence>MEPVAGALRKSLGEKYQWAIALSEVESKKDPECEPYRSKYSARELLKEIKKELGQLDSEEERQKEAGWERESGGEEEGESAGCGPAQAVLLLGVIEYQLGLNHAETEELSAGEEHLLNCIRLLEPHKLSQGCVSVVIQAQNQLGILWAGRAEIEAAQMHLENAEGLYNQYMKQTGKPPLDPHEYFMAEEEKLTEQERARRFEKVYTYTLYYLAQVYKNMEMNEKASRYCHTTLQRQLEFHDYVPVEWAINAAALSQYYITEQRYMEARHCLAAANVIFSHAEEIPSETAAEEIESELVENSLLLTSFGSLPKCFSTLNLRFMQCFLKKTNDNIGELDPGRQDEMKARRKKEEEEKEEGRKNAVLFGSSDLYDVILAVEEKVSCVYPLDFTEAREIFLVGQNYISEAKEYFELDGHVTDHVEILRDHSALFKAVAFFEEDYERCCKMHKRRIDMLEPIYNELNPRFYLLICRQLQFELADTFYEMMDLKVAIATKLDELDSHTIKKINHLAQSAIRYYELFLDSLRSPDKKFPEKLESDVLRPALVAKFRIARLYGKFITSNGRKQLDNMQKSLDYYSFVVDYCHANLQATRAVETELELCEEMAGLLPARMERLRAKMSPFT</sequence>
<comment type="subcellular location">
    <subcellularLocation>
        <location evidence="1">Cytoplasm</location>
        <location evidence="1">Cytoskeleton</location>
    </subcellularLocation>
</comment>
<gene>
    <name evidence="7" type="primary">KIFBP</name>
</gene>
<dbReference type="GO" id="GO:1990535">
    <property type="term" value="P:neuron projection maintenance"/>
    <property type="evidence" value="ECO:0007669"/>
    <property type="project" value="Ensembl"/>
</dbReference>
<evidence type="ECO:0000256" key="4">
    <source>
        <dbReference type="ARBA" id="ARBA00022490"/>
    </source>
</evidence>
<dbReference type="InParanoid" id="H3A584"/>
<dbReference type="GO" id="GO:0021952">
    <property type="term" value="P:central nervous system projection neuron axonogenesis"/>
    <property type="evidence" value="ECO:0007669"/>
    <property type="project" value="Ensembl"/>
</dbReference>
<dbReference type="HOGENOM" id="CLU_019859_1_0_1"/>
<dbReference type="EMBL" id="AFYH01022182">
    <property type="status" value="NOT_ANNOTATED_CDS"/>
    <property type="molecule type" value="Genomic_DNA"/>
</dbReference>
<feature type="compositionally biased region" description="Basic and acidic residues" evidence="6">
    <location>
        <begin position="61"/>
        <end position="73"/>
    </location>
</feature>
<feature type="region of interest" description="Disordered" evidence="6">
    <location>
        <begin position="336"/>
        <end position="358"/>
    </location>
</feature>